<gene>
    <name evidence="1" type="ORF">I4F81_009908</name>
</gene>
<name>A0ACC3CBP4_PYRYE</name>
<dbReference type="Proteomes" id="UP000798662">
    <property type="component" value="Chromosome 3"/>
</dbReference>
<sequence length="1137" mass="114424">MAPAGAPVILHWGVAVGGAPGWVAPPVASWPPHTVAAADGLSVDTTLAPIPGAADGVVGATVSGLSADAATLLAVLHLPAAPADSQWLHNPAGGGDLALPLVPPRPLPGADAAAALPAAVRTMVDVILEREVRWDSWSLMHRYSLAGELAAGAAVGTSPAGWGVLVAWLRYSQLRALTWQRRYHTPPRHLSHVQMELVTRAAGVARRHPPLRWLGRAVLAAVGRGGAGDLGQRIRDDILAVLRHHRPWKRGSLMEDWHQKLHNNTTADDVVIAEAFLAGWEAPHGGDRVGAFWATLHAGGLTAADLASYEQPLTHPPDDSWPEDARGGVVPDLRRYLALLKAVHGGGDLAEVADRVRGGLDDRTRGAVDNVLAARAHGGGRGGVVALGDFLVAIVAARTALAAHTAEPHHDDGRVRDLLYLDLALDAAARLAVEGSPPASASADGAAPPLASHVRVLRAAAAGLALSEAGLPTAAAARDVAGTLDGVAARLATTGPTTDAGLRVAAAASAAAALLGRIVDRHTQLLGPPATAIGGACAIDPAVVATFIETFVRGGPAFALSTCLRRVAPVVRAVAATGPWTVVAPVAGTTVGPLLAVTALSSLDGTCLPPGSVLVADAVGGDEDVPDGTAHVVAAAAVDVLSHLAVRARNEGHGLVVCHDEDCYAALRAMHGGVVRAWQGGGGLHVELLDGRGGEVVDPTTEGGDVPTLLRRPPPAGLGGGDADDDGAAKDAANGSAKDAAIGTAKDAANGAAKDAANGTAVGVTNGAATATTAGEPAAPPTRPSVWVPPSAAATADAAVARAAAPWVLRPPAFSRHLVGGKSLNLTALAARLPACVKTPQSLAIPAGALDRVLAHAPNAGVAGEITDLLRTVDEAAGGPAAGVLAAAAHLRAATGRLGCPPDLDAGLRDALVSLGCPPDAVDDTAAPAWAAVKGVWASVWADRAVLARRRVGIPHRSVAMTVLVQAVVAADYAFVAHTVHPVSGDAGVAYVELVAGLGEVLVGNAPGSALGFTYRKDAAADGAAADADAVTVVAYPSKAVRLDGGGFLFRSDSNAEDLAGFAGAGLYDSIPLAPTVETPVAYAAEPLVTDDAARTALCGRLGRLCVAVEAAMGGPQDIEGCVRGGELYVVQSRPQV</sequence>
<proteinExistence type="predicted"/>
<comment type="caution">
    <text evidence="1">The sequence shown here is derived from an EMBL/GenBank/DDBJ whole genome shotgun (WGS) entry which is preliminary data.</text>
</comment>
<reference evidence="1" key="1">
    <citation type="submission" date="2019-11" db="EMBL/GenBank/DDBJ databases">
        <title>Nori genome reveals adaptations in red seaweeds to the harsh intertidal environment.</title>
        <authorList>
            <person name="Wang D."/>
            <person name="Mao Y."/>
        </authorList>
    </citation>
    <scope>NUCLEOTIDE SEQUENCE</scope>
    <source>
        <tissue evidence="1">Gametophyte</tissue>
    </source>
</reference>
<evidence type="ECO:0000313" key="2">
    <source>
        <dbReference type="Proteomes" id="UP000798662"/>
    </source>
</evidence>
<evidence type="ECO:0000313" key="1">
    <source>
        <dbReference type="EMBL" id="KAK1867401.1"/>
    </source>
</evidence>
<accession>A0ACC3CBP4</accession>
<dbReference type="EMBL" id="CM020620">
    <property type="protein sequence ID" value="KAK1867401.1"/>
    <property type="molecule type" value="Genomic_DNA"/>
</dbReference>
<protein>
    <submittedName>
        <fullName evidence="1">Uncharacterized protein</fullName>
    </submittedName>
</protein>
<organism evidence="1 2">
    <name type="scientific">Pyropia yezoensis</name>
    <name type="common">Susabi-nori</name>
    <name type="synonym">Porphyra yezoensis</name>
    <dbReference type="NCBI Taxonomy" id="2788"/>
    <lineage>
        <taxon>Eukaryota</taxon>
        <taxon>Rhodophyta</taxon>
        <taxon>Bangiophyceae</taxon>
        <taxon>Bangiales</taxon>
        <taxon>Bangiaceae</taxon>
        <taxon>Pyropia</taxon>
    </lineage>
</organism>
<keyword evidence="2" id="KW-1185">Reference proteome</keyword>